<feature type="chain" id="PRO_5003629635" evidence="2">
    <location>
        <begin position="33"/>
        <end position="170"/>
    </location>
</feature>
<evidence type="ECO:0000313" key="4">
    <source>
        <dbReference type="Proteomes" id="UP000007881"/>
    </source>
</evidence>
<keyword evidence="4" id="KW-1185">Reference proteome</keyword>
<name>I0IEJ9_PHYMF</name>
<dbReference type="Proteomes" id="UP000007881">
    <property type="component" value="Chromosome"/>
</dbReference>
<feature type="compositionally biased region" description="Basic and acidic residues" evidence="1">
    <location>
        <begin position="126"/>
        <end position="143"/>
    </location>
</feature>
<sequence length="170" mass="18956">MIFPHPHPMMKRTSTLLALAALLLAAPALLPAGVPGAAAFASAQEITPEVRADFARLTRERSQAHAQLRKLDRQAADRVRDGRDATEVYAEQINTQDKLDLIQLRLELLATRYGLPLQPVEAPEASDGRDPVEKATDRVFSRGEARARDQLRRDVEDFLRSIDFSDFLAE</sequence>
<evidence type="ECO:0000256" key="1">
    <source>
        <dbReference type="SAM" id="MobiDB-lite"/>
    </source>
</evidence>
<feature type="signal peptide" evidence="2">
    <location>
        <begin position="1"/>
        <end position="32"/>
    </location>
</feature>
<dbReference type="KEGG" id="phm:PSMK_15280"/>
<organism evidence="3 4">
    <name type="scientific">Phycisphaera mikurensis (strain NBRC 102666 / KCTC 22515 / FYK2301M01)</name>
    <dbReference type="NCBI Taxonomy" id="1142394"/>
    <lineage>
        <taxon>Bacteria</taxon>
        <taxon>Pseudomonadati</taxon>
        <taxon>Planctomycetota</taxon>
        <taxon>Phycisphaerae</taxon>
        <taxon>Phycisphaerales</taxon>
        <taxon>Phycisphaeraceae</taxon>
        <taxon>Phycisphaera</taxon>
    </lineage>
</organism>
<protein>
    <submittedName>
        <fullName evidence="3">Uncharacterized protein</fullName>
    </submittedName>
</protein>
<evidence type="ECO:0000313" key="3">
    <source>
        <dbReference type="EMBL" id="BAM03687.1"/>
    </source>
</evidence>
<accession>I0IEJ9</accession>
<keyword evidence="2" id="KW-0732">Signal</keyword>
<feature type="region of interest" description="Disordered" evidence="1">
    <location>
        <begin position="120"/>
        <end position="143"/>
    </location>
</feature>
<gene>
    <name evidence="3" type="ordered locus">PSMK_15280</name>
</gene>
<proteinExistence type="predicted"/>
<dbReference type="STRING" id="1142394.PSMK_15280"/>
<dbReference type="AlphaFoldDB" id="I0IEJ9"/>
<dbReference type="EMBL" id="AP012338">
    <property type="protein sequence ID" value="BAM03687.1"/>
    <property type="molecule type" value="Genomic_DNA"/>
</dbReference>
<evidence type="ECO:0000256" key="2">
    <source>
        <dbReference type="SAM" id="SignalP"/>
    </source>
</evidence>
<dbReference type="HOGENOM" id="CLU_1569240_0_0_0"/>
<reference evidence="3 4" key="1">
    <citation type="submission" date="2012-02" db="EMBL/GenBank/DDBJ databases">
        <title>Complete genome sequence of Phycisphaera mikurensis NBRC 102666.</title>
        <authorList>
            <person name="Ankai A."/>
            <person name="Hosoyama A."/>
            <person name="Terui Y."/>
            <person name="Sekine M."/>
            <person name="Fukai R."/>
            <person name="Kato Y."/>
            <person name="Nakamura S."/>
            <person name="Yamada-Narita S."/>
            <person name="Kawakoshi A."/>
            <person name="Fukunaga Y."/>
            <person name="Yamazaki S."/>
            <person name="Fujita N."/>
        </authorList>
    </citation>
    <scope>NUCLEOTIDE SEQUENCE [LARGE SCALE GENOMIC DNA]</scope>
    <source>
        <strain evidence="4">NBRC 102666 / KCTC 22515 / FYK2301M01</strain>
    </source>
</reference>